<evidence type="ECO:0000313" key="5">
    <source>
        <dbReference type="Proteomes" id="UP001060104"/>
    </source>
</evidence>
<keyword evidence="2" id="KW-0326">Glycosidase</keyword>
<proteinExistence type="predicted"/>
<dbReference type="PROSITE" id="PS51257">
    <property type="entry name" value="PROKAR_LIPOPROTEIN"/>
    <property type="match status" value="1"/>
</dbReference>
<feature type="domain" description="F5/8 type C" evidence="1">
    <location>
        <begin position="292"/>
        <end position="446"/>
    </location>
</feature>
<dbReference type="GO" id="GO:0102571">
    <property type="term" value="F:[protein]-3-O-(N-acetyl-D-glucosaminyl)-L-serine/L-threonine O-N-acetyl-alpha-D-glucosaminase activity"/>
    <property type="evidence" value="ECO:0007669"/>
    <property type="project" value="UniProtKB-EC"/>
</dbReference>
<dbReference type="Pfam" id="PF08522">
    <property type="entry name" value="BT_3987-like_N"/>
    <property type="match status" value="2"/>
</dbReference>
<evidence type="ECO:0000313" key="2">
    <source>
        <dbReference type="EMBL" id="CUP00279.1"/>
    </source>
</evidence>
<dbReference type="InterPro" id="IPR008979">
    <property type="entry name" value="Galactose-bd-like_sf"/>
</dbReference>
<organism evidence="2 4">
    <name type="scientific">Bacteroides faecis</name>
    <dbReference type="NCBI Taxonomy" id="674529"/>
    <lineage>
        <taxon>Bacteria</taxon>
        <taxon>Pseudomonadati</taxon>
        <taxon>Bacteroidota</taxon>
        <taxon>Bacteroidia</taxon>
        <taxon>Bacteroidales</taxon>
        <taxon>Bacteroidaceae</taxon>
        <taxon>Bacteroides</taxon>
    </lineage>
</organism>
<dbReference type="InterPro" id="IPR000421">
    <property type="entry name" value="FA58C"/>
</dbReference>
<dbReference type="Gene3D" id="2.60.120.260">
    <property type="entry name" value="Galactose-binding domain-like"/>
    <property type="match status" value="1"/>
</dbReference>
<dbReference type="RefSeq" id="WP_055269255.1">
    <property type="nucleotide sequence ID" value="NZ_CABMFH010000004.1"/>
</dbReference>
<name>A0A174JTE1_9BACE</name>
<evidence type="ECO:0000313" key="4">
    <source>
        <dbReference type="Proteomes" id="UP000095606"/>
    </source>
</evidence>
<sequence length="446" mass="49517">MKIRNTLLLAGSLLLLGACDESKYDLDSLVPEQYHKILYVNNSGKQEVTLYDTGESYAYTFSIFKSGSEPSLTASADIYVLTQEELDNEYSDPEAVNYKLIGTDCYSIESTHLDFSATDRYKPVTVSLDPENIKSMITANPDAVWVLPLQVVSENDSVNSEKNELFLQITGVITPSFGFESSAVSVKEYSYGSAITEKVALGLDTENSWEINCEFAVDDAYRTAYNTKNKTIFQALPDGSYSFQDQMTLSPGTTNTELAVTINTDQLEPGDYMLPIRIESVSIFGISSTNDVYPLTIRILGPLLDRTSWTIEANTQEPSGEGSGNGVPSCALDGDLSTYWHSSWQSGTHALPHELIIDTKETYTFTQFGLVQRQHDSYMDAGAGVFYVSDDKVNWTEVGTFTMQKIHATQNFTLETPVQGRYFKVQITQSNRDLNTSLAEIYAYGL</sequence>
<accession>A0A174JTE1</accession>
<reference evidence="3" key="2">
    <citation type="submission" date="2022-08" db="EMBL/GenBank/DDBJ databases">
        <title>Genome Sequencing of Bacteroides fragilis Group Isolates with Nanopore Technology.</title>
        <authorList>
            <person name="Tisza M.J."/>
            <person name="Smith D."/>
            <person name="Dekker J.P."/>
        </authorList>
    </citation>
    <scope>NUCLEOTIDE SEQUENCE</scope>
    <source>
        <strain evidence="3">BFG-527</strain>
    </source>
</reference>
<dbReference type="Pfam" id="PF00754">
    <property type="entry name" value="F5_F8_type_C"/>
    <property type="match status" value="1"/>
</dbReference>
<dbReference type="EMBL" id="CP103141">
    <property type="protein sequence ID" value="UVQ75633.1"/>
    <property type="molecule type" value="Genomic_DNA"/>
</dbReference>
<accession>A0A3E5GIU1</accession>
<dbReference type="EC" id="3.2.1.169" evidence="2"/>
<dbReference type="AlphaFoldDB" id="A0A174JTE1"/>
<dbReference type="Gene3D" id="2.60.40.1740">
    <property type="entry name" value="hypothetical protein (bacova_03559)"/>
    <property type="match status" value="2"/>
</dbReference>
<dbReference type="InterPro" id="IPR013728">
    <property type="entry name" value="BT_3987-like_N"/>
</dbReference>
<dbReference type="Proteomes" id="UP001060104">
    <property type="component" value="Chromosome"/>
</dbReference>
<dbReference type="EMBL" id="CZAE01000006">
    <property type="protein sequence ID" value="CUP00279.1"/>
    <property type="molecule type" value="Genomic_DNA"/>
</dbReference>
<gene>
    <name evidence="2" type="primary">nagJ_1</name>
    <name evidence="2" type="ORF">ERS852461_01628</name>
    <name evidence="3" type="ORF">NXY30_04305</name>
</gene>
<evidence type="ECO:0000313" key="3">
    <source>
        <dbReference type="EMBL" id="UVQ75633.1"/>
    </source>
</evidence>
<protein>
    <submittedName>
        <fullName evidence="2">Chitobiase</fullName>
        <ecNumber evidence="2">3.2.1.169</ecNumber>
    </submittedName>
    <submittedName>
        <fullName evidence="3">DUF1735 domain-containing protein</fullName>
    </submittedName>
</protein>
<keyword evidence="2" id="KW-0378">Hydrolase</keyword>
<dbReference type="Proteomes" id="UP000095606">
    <property type="component" value="Unassembled WGS sequence"/>
</dbReference>
<keyword evidence="5" id="KW-1185">Reference proteome</keyword>
<reference evidence="2 4" key="1">
    <citation type="submission" date="2015-09" db="EMBL/GenBank/DDBJ databases">
        <authorList>
            <consortium name="Pathogen Informatics"/>
        </authorList>
    </citation>
    <scope>NUCLEOTIDE SEQUENCE [LARGE SCALE GENOMIC DNA]</scope>
    <source>
        <strain evidence="2 4">2789STDY5834846</strain>
    </source>
</reference>
<dbReference type="GeneID" id="69587874"/>
<dbReference type="PROSITE" id="PS50022">
    <property type="entry name" value="FA58C_3"/>
    <property type="match status" value="1"/>
</dbReference>
<dbReference type="SUPFAM" id="SSF49785">
    <property type="entry name" value="Galactose-binding domain-like"/>
    <property type="match status" value="1"/>
</dbReference>
<evidence type="ECO:0000259" key="1">
    <source>
        <dbReference type="PROSITE" id="PS50022"/>
    </source>
</evidence>